<protein>
    <submittedName>
        <fullName evidence="11">Uncharacterized protein</fullName>
    </submittedName>
</protein>
<feature type="disulfide bond" evidence="5">
    <location>
        <begin position="1352"/>
        <end position="1361"/>
    </location>
</feature>
<organism evidence="11 12">
    <name type="scientific">Mytilus coruscus</name>
    <name type="common">Sea mussel</name>
    <dbReference type="NCBI Taxonomy" id="42192"/>
    <lineage>
        <taxon>Eukaryota</taxon>
        <taxon>Metazoa</taxon>
        <taxon>Spiralia</taxon>
        <taxon>Lophotrochozoa</taxon>
        <taxon>Mollusca</taxon>
        <taxon>Bivalvia</taxon>
        <taxon>Autobranchia</taxon>
        <taxon>Pteriomorphia</taxon>
        <taxon>Mytilida</taxon>
        <taxon>Mytiloidea</taxon>
        <taxon>Mytilidae</taxon>
        <taxon>Mytilinae</taxon>
        <taxon>Mytilus</taxon>
    </lineage>
</organism>
<feature type="disulfide bond" evidence="5">
    <location>
        <begin position="578"/>
        <end position="587"/>
    </location>
</feature>
<feature type="disulfide bond" evidence="6">
    <location>
        <begin position="811"/>
        <end position="872"/>
    </location>
</feature>
<gene>
    <name evidence="11" type="ORF">MCOR_22341</name>
</gene>
<dbReference type="PROSITE" id="PS01186">
    <property type="entry name" value="EGF_2"/>
    <property type="match status" value="1"/>
</dbReference>
<evidence type="ECO:0000256" key="1">
    <source>
        <dbReference type="ARBA" id="ARBA00022536"/>
    </source>
</evidence>
<dbReference type="CDD" id="cd07066">
    <property type="entry name" value="CRD_FZ"/>
    <property type="match status" value="2"/>
</dbReference>
<evidence type="ECO:0000256" key="7">
    <source>
        <dbReference type="SAM" id="MobiDB-lite"/>
    </source>
</evidence>
<dbReference type="OrthoDB" id="6159194at2759"/>
<feature type="disulfide bond" evidence="6">
    <location>
        <begin position="657"/>
        <end position="718"/>
    </location>
</feature>
<feature type="compositionally biased region" description="Polar residues" evidence="7">
    <location>
        <begin position="314"/>
        <end position="337"/>
    </location>
</feature>
<feature type="compositionally biased region" description="Low complexity" evidence="7">
    <location>
        <begin position="210"/>
        <end position="231"/>
    </location>
</feature>
<evidence type="ECO:0000313" key="12">
    <source>
        <dbReference type="Proteomes" id="UP000507470"/>
    </source>
</evidence>
<feature type="chain" id="PRO_5026752047" evidence="8">
    <location>
        <begin position="17"/>
        <end position="1690"/>
    </location>
</feature>
<evidence type="ECO:0000256" key="3">
    <source>
        <dbReference type="ARBA" id="ARBA00022737"/>
    </source>
</evidence>
<keyword evidence="4 5" id="KW-1015">Disulfide bond</keyword>
<feature type="region of interest" description="Disordered" evidence="7">
    <location>
        <begin position="787"/>
        <end position="807"/>
    </location>
</feature>
<dbReference type="GO" id="GO:0005509">
    <property type="term" value="F:calcium ion binding"/>
    <property type="evidence" value="ECO:0007669"/>
    <property type="project" value="InterPro"/>
</dbReference>
<dbReference type="GO" id="GO:0032991">
    <property type="term" value="C:protein-containing complex"/>
    <property type="evidence" value="ECO:0007669"/>
    <property type="project" value="TreeGrafter"/>
</dbReference>
<dbReference type="Pfam" id="PF01392">
    <property type="entry name" value="Fz"/>
    <property type="match status" value="2"/>
</dbReference>
<feature type="compositionally biased region" description="Polar residues" evidence="7">
    <location>
        <begin position="787"/>
        <end position="798"/>
    </location>
</feature>
<dbReference type="CDD" id="cd00054">
    <property type="entry name" value="EGF_CA"/>
    <property type="match status" value="2"/>
</dbReference>
<feature type="domain" description="FZ" evidence="10">
    <location>
        <begin position="652"/>
        <end position="761"/>
    </location>
</feature>
<dbReference type="SMART" id="SM00181">
    <property type="entry name" value="EGF"/>
    <property type="match status" value="4"/>
</dbReference>
<dbReference type="Gene3D" id="2.10.25.10">
    <property type="entry name" value="Laminin"/>
    <property type="match status" value="4"/>
</dbReference>
<dbReference type="InterPro" id="IPR051022">
    <property type="entry name" value="Notch_Cell-Fate_Det"/>
</dbReference>
<feature type="compositionally biased region" description="Low complexity" evidence="7">
    <location>
        <begin position="241"/>
        <end position="257"/>
    </location>
</feature>
<name>A0A6J8BVM6_MYTCO</name>
<dbReference type="Proteomes" id="UP000507470">
    <property type="component" value="Unassembled WGS sequence"/>
</dbReference>
<feature type="disulfide bond" evidence="6">
    <location>
        <begin position="819"/>
        <end position="865"/>
    </location>
</feature>
<evidence type="ECO:0000256" key="4">
    <source>
        <dbReference type="ARBA" id="ARBA00023157"/>
    </source>
</evidence>
<dbReference type="GO" id="GO:0005886">
    <property type="term" value="C:plasma membrane"/>
    <property type="evidence" value="ECO:0007669"/>
    <property type="project" value="TreeGrafter"/>
</dbReference>
<dbReference type="PROSITE" id="PS00022">
    <property type="entry name" value="EGF_1"/>
    <property type="match status" value="4"/>
</dbReference>
<feature type="domain" description="EGF-like" evidence="9">
    <location>
        <begin position="1364"/>
        <end position="1400"/>
    </location>
</feature>
<dbReference type="PANTHER" id="PTHR24049">
    <property type="entry name" value="CRUMBS FAMILY MEMBER"/>
    <property type="match status" value="1"/>
</dbReference>
<dbReference type="SMART" id="SM00179">
    <property type="entry name" value="EGF_CA"/>
    <property type="match status" value="2"/>
</dbReference>
<feature type="compositionally biased region" description="Polar residues" evidence="7">
    <location>
        <begin position="288"/>
        <end position="307"/>
    </location>
</feature>
<dbReference type="GO" id="GO:0045197">
    <property type="term" value="P:establishment or maintenance of epithelial cell apical/basal polarity"/>
    <property type="evidence" value="ECO:0007669"/>
    <property type="project" value="TreeGrafter"/>
</dbReference>
<keyword evidence="1 5" id="KW-0245">EGF-like domain</keyword>
<keyword evidence="3" id="KW-0677">Repeat</keyword>
<evidence type="ECO:0000256" key="8">
    <source>
        <dbReference type="SAM" id="SignalP"/>
    </source>
</evidence>
<feature type="domain" description="EGF-like" evidence="9">
    <location>
        <begin position="1326"/>
        <end position="1362"/>
    </location>
</feature>
<dbReference type="InterPro" id="IPR020067">
    <property type="entry name" value="Frizzled_dom"/>
</dbReference>
<feature type="disulfide bond" evidence="6">
    <location>
        <begin position="665"/>
        <end position="711"/>
    </location>
</feature>
<keyword evidence="12" id="KW-1185">Reference proteome</keyword>
<evidence type="ECO:0000256" key="5">
    <source>
        <dbReference type="PROSITE-ProRule" id="PRU00076"/>
    </source>
</evidence>
<feature type="disulfide bond" evidence="5">
    <location>
        <begin position="616"/>
        <end position="625"/>
    </location>
</feature>
<dbReference type="GO" id="GO:0007157">
    <property type="term" value="P:heterophilic cell-cell adhesion via plasma membrane cell adhesion molecules"/>
    <property type="evidence" value="ECO:0007669"/>
    <property type="project" value="TreeGrafter"/>
</dbReference>
<evidence type="ECO:0000256" key="2">
    <source>
        <dbReference type="ARBA" id="ARBA00022729"/>
    </source>
</evidence>
<dbReference type="PROSITE" id="PS50026">
    <property type="entry name" value="EGF_3"/>
    <property type="match status" value="4"/>
</dbReference>
<feature type="disulfide bond" evidence="5">
    <location>
        <begin position="1390"/>
        <end position="1399"/>
    </location>
</feature>
<evidence type="ECO:0000259" key="10">
    <source>
        <dbReference type="PROSITE" id="PS50038"/>
    </source>
</evidence>
<dbReference type="InterPro" id="IPR001881">
    <property type="entry name" value="EGF-like_Ca-bd_dom"/>
</dbReference>
<feature type="region of interest" description="Disordered" evidence="7">
    <location>
        <begin position="119"/>
        <end position="345"/>
    </location>
</feature>
<dbReference type="InterPro" id="IPR013032">
    <property type="entry name" value="EGF-like_CS"/>
</dbReference>
<dbReference type="SMART" id="SM00063">
    <property type="entry name" value="FRI"/>
    <property type="match status" value="2"/>
</dbReference>
<dbReference type="SUPFAM" id="SSF63501">
    <property type="entry name" value="Frizzled cysteine-rich domain"/>
    <property type="match status" value="2"/>
</dbReference>
<proteinExistence type="predicted"/>
<dbReference type="PANTHER" id="PTHR24049:SF22">
    <property type="entry name" value="DROSOPHILA CRUMBS HOMOLOG"/>
    <property type="match status" value="1"/>
</dbReference>
<dbReference type="PROSITE" id="PS50038">
    <property type="entry name" value="FZ"/>
    <property type="match status" value="2"/>
</dbReference>
<evidence type="ECO:0000256" key="6">
    <source>
        <dbReference type="PROSITE-ProRule" id="PRU00090"/>
    </source>
</evidence>
<feature type="domain" description="EGF-like" evidence="9">
    <location>
        <begin position="590"/>
        <end position="626"/>
    </location>
</feature>
<feature type="domain" description="EGF-like" evidence="9">
    <location>
        <begin position="552"/>
        <end position="588"/>
    </location>
</feature>
<sequence length="1690" mass="188877">MIALLFYLLSFSVANAEIHLMLNTEHIDESTSFLIMNPLTWQKIDRDGSKLRISTLANVETRFEQEYDIKLDTNATGLIFTLQFLQGIKEEHDGFFSCVIHSQNDQVLAEKSVEVSVIPTIGPEPEPTSQPEPTDLQPEPTFQPEPTDLQPELTTQPEPTDLQPEPTSQPEPTDLQPEPSSQPEPTDLQPEPTSQPEPTDLQPEPTSQFEPTDLQPEPTTQPEPTDLQPEPTSQPEPTDLQPEPSSQPEPTSQTEPTDLQPEPTSQPEPTDLQPEPTSQPEPTDLQPEPTSQPDSTDLQPEPTSQPEPTDLQHKPTSQTEPTDLQPEPTSQPESTHLQPEPEPTRRIISEITPATTNRVNFFSSTESSIVSEGQSVCNYTGIIQCLPDADANLWKLFIIPSFNDSAKIDHICRSLEDIYICTKTKLESCSRGARLERDVVFSGARFICNTDRRAFLDNVGCIQKLTTANTFLQCLNGIRAELGNYFIGVKDVFSETKEFCRLATNWTTCYLETAKSLCDHQEHTYMYNYVMQTFAPVNDTLHCDLLSDTVPTGSHCLSYPCFNGGTCIQNTDAYECLCPNKMFGSRCEIGVGGCPGYPCYNGGSCFADESGQRCECPQDFPGLHCEGTIKGITTGSPSEVTASVTTPEIMTSTPRLCEEVKADICRQFGITKTTFPNFFSGYTQEEALRVFNNPIFKRNMNCSDNAILFYCSSLFPKCDNGKREFPCKELCLAVYNECGTVSILNDVDDCRYYPNDNCISPLPSLKQPLTTPSYTNLFSNTIIDSTTGSPSDVTTPAETTPEIPKSTPRRCEEVQADVCRQFGITKTTFPNFFSQYTQEAALDTFNNYIIKENMSCSDNATLFYCSSFFPKCDNGKIELPCKELCLAVYNECGPLAGLGDDCNYYPNEDCISSLPPWIQSSTTPSNTITYSRQQTQQPAVCNTAIDECISNVGESWVQDLLKGRLSVIASLNIDHVCSVLDHIYLCTDSKLQDCSDGLKLVLSTVVTSARYICNTGKQGFTHNRHCFTYPTILSDLQQCTLNLIRDFPNVQNVSLVESRDEICGLFRTWKTCMIEPIKKECNQYALIYMQSFIDASLRSVTDNLHCNAGFTSNPTISSPVTQSITQVPGKCDFMGALQCSRTVGTDSLQRFVTSSFTNITDVESFCGSLERVYLCIGTQLDYCSKDIRLLRDVVLSGSRYLCNTDRNALLNGIGCIQRLGMVNITAHCTNRIAEEFTSYILGQKSVFNHTVEFCRIGTSWTTCFMATAETVCDQQGYSYMYNYMRHTFIPINNALNCDLLSGVIKATASKPEPEPTQDTATAGTKQQDDCQSSPCYFGGTCVQQLDGYRCICPSNLFGRRCGMGNFGCPGYPCYNGGTCVTNDVGSTCLCYQGYNGKHCQDLRTTHSFRTRIKTTTTPPTAASYSSTAVPQFKRCRYIGSYRRNRQRNNRWCTRKCNNGQCPSKLCSCFTWTCQSRGIYENRNGFKEWCTNNCKREEPTNYDFHTNLSESISLSTTPAPEICRMRGHFLKLIGSVLLKKIATASLDDANQMNTVCRSFEMAYANPGFQACSEDLHLLIEVMISGVKYICRTNREGFLDNINCTESMATAKFVRQCMEGTGDFEKYFKGEKSILSHTKEFCRLGTKWTTCYLESARAVCDKFGYIYMYNYVKFLFKPIISTLNCNLLSDIF</sequence>
<feature type="compositionally biased region" description="Polar residues" evidence="7">
    <location>
        <begin position="1316"/>
        <end position="1328"/>
    </location>
</feature>
<dbReference type="InterPro" id="IPR000742">
    <property type="entry name" value="EGF"/>
</dbReference>
<feature type="domain" description="FZ" evidence="10">
    <location>
        <begin position="806"/>
        <end position="913"/>
    </location>
</feature>
<keyword evidence="2 8" id="KW-0732">Signal</keyword>
<comment type="caution">
    <text evidence="5">Lacks conserved residue(s) required for the propagation of feature annotation.</text>
</comment>
<feature type="signal peptide" evidence="8">
    <location>
        <begin position="1"/>
        <end position="16"/>
    </location>
</feature>
<dbReference type="SUPFAM" id="SSF57196">
    <property type="entry name" value="EGF/Laminin"/>
    <property type="match status" value="4"/>
</dbReference>
<feature type="region of interest" description="Disordered" evidence="7">
    <location>
        <begin position="1308"/>
        <end position="1328"/>
    </location>
</feature>
<dbReference type="Pfam" id="PF12661">
    <property type="entry name" value="hEGF"/>
    <property type="match status" value="3"/>
</dbReference>
<reference evidence="11 12" key="1">
    <citation type="submission" date="2020-06" db="EMBL/GenBank/DDBJ databases">
        <authorList>
            <person name="Li R."/>
            <person name="Bekaert M."/>
        </authorList>
    </citation>
    <scope>NUCLEOTIDE SEQUENCE [LARGE SCALE GENOMIC DNA]</scope>
    <source>
        <strain evidence="12">wild</strain>
    </source>
</reference>
<dbReference type="EMBL" id="CACVKT020003943">
    <property type="protein sequence ID" value="CAC5386954.1"/>
    <property type="molecule type" value="Genomic_DNA"/>
</dbReference>
<accession>A0A6J8BVM6</accession>
<dbReference type="InterPro" id="IPR036790">
    <property type="entry name" value="Frizzled_dom_sf"/>
</dbReference>
<evidence type="ECO:0000313" key="11">
    <source>
        <dbReference type="EMBL" id="CAC5386954.1"/>
    </source>
</evidence>
<dbReference type="Gene3D" id="1.10.2000.10">
    <property type="entry name" value="Frizzled cysteine-rich domain"/>
    <property type="match status" value="2"/>
</dbReference>
<evidence type="ECO:0000259" key="9">
    <source>
        <dbReference type="PROSITE" id="PS50026"/>
    </source>
</evidence>